<dbReference type="GO" id="GO:0004014">
    <property type="term" value="F:adenosylmethionine decarboxylase activity"/>
    <property type="evidence" value="ECO:0007669"/>
    <property type="project" value="UniProtKB-EC"/>
</dbReference>
<dbReference type="PANTHER" id="PTHR11570">
    <property type="entry name" value="S-ADENOSYLMETHIONINE DECARBOXYLASE"/>
    <property type="match status" value="1"/>
</dbReference>
<organism evidence="6 7">
    <name type="scientific">Potamilus streckersoni</name>
    <dbReference type="NCBI Taxonomy" id="2493646"/>
    <lineage>
        <taxon>Eukaryota</taxon>
        <taxon>Metazoa</taxon>
        <taxon>Spiralia</taxon>
        <taxon>Lophotrochozoa</taxon>
        <taxon>Mollusca</taxon>
        <taxon>Bivalvia</taxon>
        <taxon>Autobranchia</taxon>
        <taxon>Heteroconchia</taxon>
        <taxon>Palaeoheterodonta</taxon>
        <taxon>Unionida</taxon>
        <taxon>Unionoidea</taxon>
        <taxon>Unionidae</taxon>
        <taxon>Ambleminae</taxon>
        <taxon>Lampsilini</taxon>
        <taxon>Potamilus</taxon>
    </lineage>
</organism>
<evidence type="ECO:0000256" key="2">
    <source>
        <dbReference type="ARBA" id="ARBA00008466"/>
    </source>
</evidence>
<evidence type="ECO:0008006" key="8">
    <source>
        <dbReference type="Google" id="ProtNLM"/>
    </source>
</evidence>
<dbReference type="InterPro" id="IPR016067">
    <property type="entry name" value="S-AdoMet_deCO2ase_core"/>
</dbReference>
<keyword evidence="4" id="KW-0620">Polyamine biosynthesis</keyword>
<evidence type="ECO:0000256" key="1">
    <source>
        <dbReference type="ARBA" id="ARBA00004911"/>
    </source>
</evidence>
<dbReference type="GO" id="GO:0008295">
    <property type="term" value="P:spermidine biosynthetic process"/>
    <property type="evidence" value="ECO:0007669"/>
    <property type="project" value="UniProtKB-KW"/>
</dbReference>
<keyword evidence="7" id="KW-1185">Reference proteome</keyword>
<dbReference type="Proteomes" id="UP001195483">
    <property type="component" value="Unassembled WGS sequence"/>
</dbReference>
<comment type="catalytic activity">
    <reaction evidence="5">
        <text>S-adenosyl-L-methionine + H(+) = S-adenosyl 3-(methylsulfanyl)propylamine + CO2</text>
        <dbReference type="Rhea" id="RHEA:15981"/>
        <dbReference type="ChEBI" id="CHEBI:15378"/>
        <dbReference type="ChEBI" id="CHEBI:16526"/>
        <dbReference type="ChEBI" id="CHEBI:57443"/>
        <dbReference type="ChEBI" id="CHEBI:59789"/>
        <dbReference type="EC" id="4.1.1.50"/>
    </reaction>
</comment>
<reference evidence="6" key="3">
    <citation type="submission" date="2023-05" db="EMBL/GenBank/DDBJ databases">
        <authorList>
            <person name="Smith C.H."/>
        </authorList>
    </citation>
    <scope>NUCLEOTIDE SEQUENCE</scope>
    <source>
        <strain evidence="6">CHS0354</strain>
        <tissue evidence="6">Mantle</tissue>
    </source>
</reference>
<dbReference type="InterPro" id="IPR048283">
    <property type="entry name" value="AdoMetDC-like"/>
</dbReference>
<dbReference type="Gene3D" id="3.60.90.10">
    <property type="entry name" value="S-adenosylmethionine decarboxylase"/>
    <property type="match status" value="1"/>
</dbReference>
<dbReference type="InterPro" id="IPR018166">
    <property type="entry name" value="S-AdoMet_deCO2ase_CS"/>
</dbReference>
<comment type="pathway">
    <text evidence="1">Amine and polyamine biosynthesis; S-adenosylmethioninamine biosynthesis; S-adenosylmethioninamine from S-adenosyl-L-methionine: step 1/1.</text>
</comment>
<accession>A0AAE0T417</accession>
<name>A0AAE0T417_9BIVA</name>
<comment type="similarity">
    <text evidence="2">Belongs to the eukaryotic AdoMetDC family.</text>
</comment>
<protein>
    <recommendedName>
        <fullName evidence="8">Adenosylmethionine decarboxylase</fullName>
    </recommendedName>
</protein>
<dbReference type="Pfam" id="PF01536">
    <property type="entry name" value="SAM_decarbox"/>
    <property type="match status" value="1"/>
</dbReference>
<dbReference type="PROSITE" id="PS01336">
    <property type="entry name" value="ADOMETDC"/>
    <property type="match status" value="1"/>
</dbReference>
<dbReference type="EMBL" id="JAEAOA010001549">
    <property type="protein sequence ID" value="KAK3603351.1"/>
    <property type="molecule type" value="Genomic_DNA"/>
</dbReference>
<reference evidence="6" key="1">
    <citation type="journal article" date="2021" name="Genome Biol. Evol.">
        <title>A High-Quality Reference Genome for a Parasitic Bivalve with Doubly Uniparental Inheritance (Bivalvia: Unionida).</title>
        <authorList>
            <person name="Smith C.H."/>
        </authorList>
    </citation>
    <scope>NUCLEOTIDE SEQUENCE</scope>
    <source>
        <strain evidence="6">CHS0354</strain>
    </source>
</reference>
<dbReference type="GO" id="GO:0005829">
    <property type="term" value="C:cytosol"/>
    <property type="evidence" value="ECO:0007669"/>
    <property type="project" value="TreeGrafter"/>
</dbReference>
<evidence type="ECO:0000256" key="3">
    <source>
        <dbReference type="ARBA" id="ARBA00023066"/>
    </source>
</evidence>
<dbReference type="GO" id="GO:0006597">
    <property type="term" value="P:spermine biosynthetic process"/>
    <property type="evidence" value="ECO:0007669"/>
    <property type="project" value="TreeGrafter"/>
</dbReference>
<proteinExistence type="inferred from homology"/>
<evidence type="ECO:0000256" key="5">
    <source>
        <dbReference type="ARBA" id="ARBA00048112"/>
    </source>
</evidence>
<dbReference type="PANTHER" id="PTHR11570:SF0">
    <property type="entry name" value="S-ADENOSYLMETHIONINE DECARBOXYLASE PROENZYME"/>
    <property type="match status" value="1"/>
</dbReference>
<comment type="caution">
    <text evidence="6">The sequence shown here is derived from an EMBL/GenBank/DDBJ whole genome shotgun (WGS) entry which is preliminary data.</text>
</comment>
<evidence type="ECO:0000256" key="4">
    <source>
        <dbReference type="ARBA" id="ARBA00023115"/>
    </source>
</evidence>
<evidence type="ECO:0000313" key="7">
    <source>
        <dbReference type="Proteomes" id="UP001195483"/>
    </source>
</evidence>
<reference evidence="6" key="2">
    <citation type="journal article" date="2021" name="Genome Biol. Evol.">
        <title>Developing a high-quality reference genome for a parasitic bivalve with doubly uniparental inheritance (Bivalvia: Unionida).</title>
        <authorList>
            <person name="Smith C.H."/>
        </authorList>
    </citation>
    <scope>NUCLEOTIDE SEQUENCE</scope>
    <source>
        <strain evidence="6">CHS0354</strain>
        <tissue evidence="6">Mantle</tissue>
    </source>
</reference>
<dbReference type="AlphaFoldDB" id="A0AAE0T417"/>
<sequence>MMAGAGDEPFFEGTEKLLEVWFSSTIGDDSLDLRDIDRCHWEALLRLVKCTIISMSRNESMDAYVLSESSMFVTKDRFILKTCGKTTLLLAIKPLLEIVQKYCGFDDVKDVFYSRKKFMKPDQQDRIHRNFEDEVLHLEEMFETGSAYSLGRINRDCWYLYTLDGEGVTKPDQTIEISFYKERYLSLHA</sequence>
<dbReference type="SUPFAM" id="SSF56276">
    <property type="entry name" value="S-adenosylmethionine decarboxylase"/>
    <property type="match status" value="1"/>
</dbReference>
<gene>
    <name evidence="6" type="ORF">CHS0354_025956</name>
</gene>
<evidence type="ECO:0000313" key="6">
    <source>
        <dbReference type="EMBL" id="KAK3603351.1"/>
    </source>
</evidence>
<keyword evidence="3" id="KW-0745">Spermidine biosynthesis</keyword>